<accession>A0A4S9K7N3</accession>
<feature type="transmembrane region" description="Helical" evidence="6">
    <location>
        <begin position="88"/>
        <end position="107"/>
    </location>
</feature>
<evidence type="ECO:0000256" key="5">
    <source>
        <dbReference type="ARBA" id="ARBA00038359"/>
    </source>
</evidence>
<feature type="transmembrane region" description="Helical" evidence="6">
    <location>
        <begin position="160"/>
        <end position="185"/>
    </location>
</feature>
<keyword evidence="2 6" id="KW-0812">Transmembrane</keyword>
<evidence type="ECO:0000256" key="4">
    <source>
        <dbReference type="ARBA" id="ARBA00023136"/>
    </source>
</evidence>
<feature type="transmembrane region" description="Helical" evidence="6">
    <location>
        <begin position="197"/>
        <end position="220"/>
    </location>
</feature>
<evidence type="ECO:0000313" key="8">
    <source>
        <dbReference type="EMBL" id="THY11058.1"/>
    </source>
</evidence>
<dbReference type="InterPro" id="IPR049326">
    <property type="entry name" value="Rhodopsin_dom_fungi"/>
</dbReference>
<dbReference type="GO" id="GO:0016020">
    <property type="term" value="C:membrane"/>
    <property type="evidence" value="ECO:0007669"/>
    <property type="project" value="UniProtKB-SubCell"/>
</dbReference>
<evidence type="ECO:0000313" key="9">
    <source>
        <dbReference type="Proteomes" id="UP000306584"/>
    </source>
</evidence>
<gene>
    <name evidence="8" type="ORF">D6D01_09065</name>
</gene>
<dbReference type="EMBL" id="QZBD01000573">
    <property type="protein sequence ID" value="THY11058.1"/>
    <property type="molecule type" value="Genomic_DNA"/>
</dbReference>
<evidence type="ECO:0000259" key="7">
    <source>
        <dbReference type="Pfam" id="PF20684"/>
    </source>
</evidence>
<feature type="transmembrane region" description="Helical" evidence="6">
    <location>
        <begin position="119"/>
        <end position="140"/>
    </location>
</feature>
<keyword evidence="4 6" id="KW-0472">Membrane</keyword>
<name>A0A4S9K7N3_AURPU</name>
<sequence>MEGLQLANYVSAILFIILTTIVVSLRYATRIHIKGFGTDDWLMVFGHILFLAVGAVQILGSKSGLGILDKDLTVEQIVNTRHHVFEFELLYCVCFMFVKSSIGFGLLRINNNVYIKWGIYGVTFVSVASGFIPLVVIGSLCTPVSGAWTGIGKCRPTSQVYHIVIFITVTSIITDFAFCIFPYVILRNLQMKKTRKWIIALLLSLTFVASGLTVVRAFFFTDYLATADYPCTVIVFASAPSLKPLLGFLGAGTKRLGSKYNRSTRMQSADTESGNARSSKYYNMEVLKSSTRPNPIEEDEEDLIRNSVIVVSSEYVVRSDQGSKQ</sequence>
<dbReference type="InterPro" id="IPR052337">
    <property type="entry name" value="SAT4-like"/>
</dbReference>
<proteinExistence type="inferred from homology"/>
<evidence type="ECO:0000256" key="3">
    <source>
        <dbReference type="ARBA" id="ARBA00022989"/>
    </source>
</evidence>
<keyword evidence="3 6" id="KW-1133">Transmembrane helix</keyword>
<dbReference type="AlphaFoldDB" id="A0A4S9K7N3"/>
<reference evidence="8 9" key="1">
    <citation type="submission" date="2018-10" db="EMBL/GenBank/DDBJ databases">
        <title>Fifty Aureobasidium pullulans genomes reveal a recombining polyextremotolerant generalist.</title>
        <authorList>
            <person name="Gostincar C."/>
            <person name="Turk M."/>
            <person name="Zajc J."/>
            <person name="Gunde-Cimerman N."/>
        </authorList>
    </citation>
    <scope>NUCLEOTIDE SEQUENCE [LARGE SCALE GENOMIC DNA]</scope>
    <source>
        <strain evidence="8 9">EXF-6604</strain>
    </source>
</reference>
<protein>
    <recommendedName>
        <fullName evidence="7">Rhodopsin domain-containing protein</fullName>
    </recommendedName>
</protein>
<dbReference type="Proteomes" id="UP000306584">
    <property type="component" value="Unassembled WGS sequence"/>
</dbReference>
<feature type="domain" description="Rhodopsin" evidence="7">
    <location>
        <begin position="25"/>
        <end position="229"/>
    </location>
</feature>
<feature type="transmembrane region" description="Helical" evidence="6">
    <location>
        <begin position="6"/>
        <end position="29"/>
    </location>
</feature>
<evidence type="ECO:0000256" key="6">
    <source>
        <dbReference type="SAM" id="Phobius"/>
    </source>
</evidence>
<evidence type="ECO:0000256" key="1">
    <source>
        <dbReference type="ARBA" id="ARBA00004141"/>
    </source>
</evidence>
<organism evidence="8 9">
    <name type="scientific">Aureobasidium pullulans</name>
    <name type="common">Black yeast</name>
    <name type="synonym">Pullularia pullulans</name>
    <dbReference type="NCBI Taxonomy" id="5580"/>
    <lineage>
        <taxon>Eukaryota</taxon>
        <taxon>Fungi</taxon>
        <taxon>Dikarya</taxon>
        <taxon>Ascomycota</taxon>
        <taxon>Pezizomycotina</taxon>
        <taxon>Dothideomycetes</taxon>
        <taxon>Dothideomycetidae</taxon>
        <taxon>Dothideales</taxon>
        <taxon>Saccotheciaceae</taxon>
        <taxon>Aureobasidium</taxon>
    </lineage>
</organism>
<feature type="transmembrane region" description="Helical" evidence="6">
    <location>
        <begin position="41"/>
        <end position="60"/>
    </location>
</feature>
<evidence type="ECO:0000256" key="2">
    <source>
        <dbReference type="ARBA" id="ARBA00022692"/>
    </source>
</evidence>
<feature type="transmembrane region" description="Helical" evidence="6">
    <location>
        <begin position="232"/>
        <end position="252"/>
    </location>
</feature>
<comment type="subcellular location">
    <subcellularLocation>
        <location evidence="1">Membrane</location>
        <topology evidence="1">Multi-pass membrane protein</topology>
    </subcellularLocation>
</comment>
<comment type="caution">
    <text evidence="8">The sequence shown here is derived from an EMBL/GenBank/DDBJ whole genome shotgun (WGS) entry which is preliminary data.</text>
</comment>
<comment type="similarity">
    <text evidence="5">Belongs to the SAT4 family.</text>
</comment>
<dbReference type="PANTHER" id="PTHR33048:SF96">
    <property type="entry name" value="INTEGRAL MEMBRANE PROTEIN"/>
    <property type="match status" value="1"/>
</dbReference>
<dbReference type="PANTHER" id="PTHR33048">
    <property type="entry name" value="PTH11-LIKE INTEGRAL MEMBRANE PROTEIN (AFU_ORTHOLOGUE AFUA_5G11245)"/>
    <property type="match status" value="1"/>
</dbReference>
<dbReference type="Pfam" id="PF20684">
    <property type="entry name" value="Fung_rhodopsin"/>
    <property type="match status" value="1"/>
</dbReference>